<dbReference type="Pfam" id="PF05730">
    <property type="entry name" value="CFEM"/>
    <property type="match status" value="1"/>
</dbReference>
<evidence type="ECO:0000256" key="3">
    <source>
        <dbReference type="ARBA" id="ARBA00022729"/>
    </source>
</evidence>
<dbReference type="EMBL" id="KQ257451">
    <property type="protein sequence ID" value="KND03851.1"/>
    <property type="molecule type" value="Genomic_DNA"/>
</dbReference>
<evidence type="ECO:0000256" key="4">
    <source>
        <dbReference type="ARBA" id="ARBA00023157"/>
    </source>
</evidence>
<keyword evidence="4" id="KW-1015">Disulfide bond</keyword>
<sequence>MKSTIASLLLLAIIGAASAQFDAVPECARACVERAITASGCAITEINCMCTSAPFINTMVQCVQTTCGGREQMATFANQLCTACGSPACLGASAVPNITQA</sequence>
<feature type="signal peptide" evidence="5">
    <location>
        <begin position="1"/>
        <end position="19"/>
    </location>
</feature>
<dbReference type="Proteomes" id="UP000053201">
    <property type="component" value="Unassembled WGS sequence"/>
</dbReference>
<gene>
    <name evidence="7" type="ORF">SPPG_08924</name>
</gene>
<keyword evidence="8" id="KW-1185">Reference proteome</keyword>
<dbReference type="AlphaFoldDB" id="A0A0L0HR51"/>
<proteinExistence type="predicted"/>
<evidence type="ECO:0000313" key="8">
    <source>
        <dbReference type="Proteomes" id="UP000053201"/>
    </source>
</evidence>
<dbReference type="VEuPathDB" id="FungiDB:SPPG_08924"/>
<reference evidence="7 8" key="1">
    <citation type="submission" date="2009-08" db="EMBL/GenBank/DDBJ databases">
        <title>The Genome Sequence of Spizellomyces punctatus strain DAOM BR117.</title>
        <authorList>
            <consortium name="The Broad Institute Genome Sequencing Platform"/>
            <person name="Russ C."/>
            <person name="Cuomo C."/>
            <person name="Shea T."/>
            <person name="Young S.K."/>
            <person name="Zeng Q."/>
            <person name="Koehrsen M."/>
            <person name="Haas B."/>
            <person name="Borodovsky M."/>
            <person name="Guigo R."/>
            <person name="Alvarado L."/>
            <person name="Berlin A."/>
            <person name="Bochicchio J."/>
            <person name="Borenstein D."/>
            <person name="Chapman S."/>
            <person name="Chen Z."/>
            <person name="Engels R."/>
            <person name="Freedman E."/>
            <person name="Gellesch M."/>
            <person name="Goldberg J."/>
            <person name="Griggs A."/>
            <person name="Gujja S."/>
            <person name="Heiman D."/>
            <person name="Hepburn T."/>
            <person name="Howarth C."/>
            <person name="Jen D."/>
            <person name="Larson L."/>
            <person name="Lewis B."/>
            <person name="Mehta T."/>
            <person name="Park D."/>
            <person name="Pearson M."/>
            <person name="Roberts A."/>
            <person name="Saif S."/>
            <person name="Shenoy N."/>
            <person name="Sisk P."/>
            <person name="Stolte C."/>
            <person name="Sykes S."/>
            <person name="Thomson T."/>
            <person name="Walk T."/>
            <person name="White J."/>
            <person name="Yandava C."/>
            <person name="Burger G."/>
            <person name="Gray M.W."/>
            <person name="Holland P.W.H."/>
            <person name="King N."/>
            <person name="Lang F.B.F."/>
            <person name="Roger A.J."/>
            <person name="Ruiz-Trillo I."/>
            <person name="Lander E."/>
            <person name="Nusbaum C."/>
        </authorList>
    </citation>
    <scope>NUCLEOTIDE SEQUENCE [LARGE SCALE GENOMIC DNA]</scope>
    <source>
        <strain evidence="7 8">DAOM BR117</strain>
    </source>
</reference>
<keyword evidence="2" id="KW-0964">Secreted</keyword>
<feature type="chain" id="PRO_5005540030" description="CFEM domain-containing protein" evidence="5">
    <location>
        <begin position="20"/>
        <end position="101"/>
    </location>
</feature>
<name>A0A0L0HR51_SPIPD</name>
<feature type="domain" description="CFEM" evidence="6">
    <location>
        <begin position="1"/>
        <end position="101"/>
    </location>
</feature>
<accession>A0A0L0HR51</accession>
<evidence type="ECO:0000256" key="2">
    <source>
        <dbReference type="ARBA" id="ARBA00022525"/>
    </source>
</evidence>
<comment type="subcellular location">
    <subcellularLocation>
        <location evidence="1">Secreted</location>
    </subcellularLocation>
</comment>
<dbReference type="OMA" id="CWATACK"/>
<dbReference type="RefSeq" id="XP_016611890.1">
    <property type="nucleotide sequence ID" value="XM_016757073.1"/>
</dbReference>
<dbReference type="STRING" id="645134.A0A0L0HR51"/>
<dbReference type="PROSITE" id="PS52012">
    <property type="entry name" value="CFEM"/>
    <property type="match status" value="1"/>
</dbReference>
<protein>
    <recommendedName>
        <fullName evidence="6">CFEM domain-containing protein</fullName>
    </recommendedName>
</protein>
<dbReference type="InterPro" id="IPR008427">
    <property type="entry name" value="Extracellular_membr_CFEM_dom"/>
</dbReference>
<evidence type="ECO:0000259" key="6">
    <source>
        <dbReference type="PROSITE" id="PS52012"/>
    </source>
</evidence>
<evidence type="ECO:0000313" key="7">
    <source>
        <dbReference type="EMBL" id="KND03851.1"/>
    </source>
</evidence>
<organism evidence="7 8">
    <name type="scientific">Spizellomyces punctatus (strain DAOM BR117)</name>
    <dbReference type="NCBI Taxonomy" id="645134"/>
    <lineage>
        <taxon>Eukaryota</taxon>
        <taxon>Fungi</taxon>
        <taxon>Fungi incertae sedis</taxon>
        <taxon>Chytridiomycota</taxon>
        <taxon>Chytridiomycota incertae sedis</taxon>
        <taxon>Chytridiomycetes</taxon>
        <taxon>Spizellomycetales</taxon>
        <taxon>Spizellomycetaceae</taxon>
        <taxon>Spizellomyces</taxon>
    </lineage>
</organism>
<dbReference type="GeneID" id="27692049"/>
<dbReference type="OrthoDB" id="3065412at2759"/>
<evidence type="ECO:0000256" key="1">
    <source>
        <dbReference type="ARBA" id="ARBA00004613"/>
    </source>
</evidence>
<keyword evidence="3 5" id="KW-0732">Signal</keyword>
<dbReference type="InParanoid" id="A0A0L0HR51"/>
<evidence type="ECO:0000256" key="5">
    <source>
        <dbReference type="SAM" id="SignalP"/>
    </source>
</evidence>
<dbReference type="SMART" id="SM00747">
    <property type="entry name" value="CFEM"/>
    <property type="match status" value="1"/>
</dbReference>
<dbReference type="GO" id="GO:0005576">
    <property type="term" value="C:extracellular region"/>
    <property type="evidence" value="ECO:0007669"/>
    <property type="project" value="UniProtKB-SubCell"/>
</dbReference>